<comment type="caution">
    <text evidence="1">The sequence shown here is derived from an EMBL/GenBank/DDBJ whole genome shotgun (WGS) entry which is preliminary data.</text>
</comment>
<proteinExistence type="predicted"/>
<evidence type="ECO:0000313" key="1">
    <source>
        <dbReference type="EMBL" id="RQH33491.1"/>
    </source>
</evidence>
<reference evidence="1 2" key="1">
    <citation type="journal article" date="2018" name="ACS Chem. Biol.">
        <title>Ketoreductase domain dysfunction expands chemodiversity: malyngamide biosynthesis in the cyanobacterium Okeania hirsuta.</title>
        <authorList>
            <person name="Moss N.A."/>
            <person name="Leao T."/>
            <person name="Rankin M."/>
            <person name="McCullough T.M."/>
            <person name="Qu P."/>
            <person name="Korobeynikov A."/>
            <person name="Smith J.L."/>
            <person name="Gerwick L."/>
            <person name="Gerwick W.H."/>
        </authorList>
    </citation>
    <scope>NUCLEOTIDE SEQUENCE [LARGE SCALE GENOMIC DNA]</scope>
    <source>
        <strain evidence="1 2">PAB10Feb10-1</strain>
    </source>
</reference>
<accession>A0A3N6PGA8</accession>
<gene>
    <name evidence="1" type="ORF">D5R40_21530</name>
</gene>
<dbReference type="Proteomes" id="UP000269154">
    <property type="component" value="Unassembled WGS sequence"/>
</dbReference>
<sequence length="60" mass="6871">MQREHIKYIEAHGDRLVQGLQENNEYKSKVLGKMGALEEEVVRILSGEAELLVSDKTEEE</sequence>
<dbReference type="EMBL" id="RCBY01000143">
    <property type="protein sequence ID" value="RQH33491.1"/>
    <property type="molecule type" value="Genomic_DNA"/>
</dbReference>
<name>A0A3N6PGA8_9CYAN</name>
<protein>
    <submittedName>
        <fullName evidence="1">Uncharacterized protein</fullName>
    </submittedName>
</protein>
<dbReference type="OrthoDB" id="9919868at2"/>
<organism evidence="1 2">
    <name type="scientific">Okeania hirsuta</name>
    <dbReference type="NCBI Taxonomy" id="1458930"/>
    <lineage>
        <taxon>Bacteria</taxon>
        <taxon>Bacillati</taxon>
        <taxon>Cyanobacteriota</taxon>
        <taxon>Cyanophyceae</taxon>
        <taxon>Oscillatoriophycideae</taxon>
        <taxon>Oscillatoriales</taxon>
        <taxon>Microcoleaceae</taxon>
        <taxon>Okeania</taxon>
    </lineage>
</organism>
<keyword evidence="2" id="KW-1185">Reference proteome</keyword>
<dbReference type="AlphaFoldDB" id="A0A3N6PGA8"/>
<evidence type="ECO:0000313" key="2">
    <source>
        <dbReference type="Proteomes" id="UP000269154"/>
    </source>
</evidence>